<dbReference type="Proteomes" id="UP000199208">
    <property type="component" value="Unassembled WGS sequence"/>
</dbReference>
<dbReference type="InterPro" id="IPR036388">
    <property type="entry name" value="WH-like_DNA-bd_sf"/>
</dbReference>
<evidence type="ECO:0000256" key="5">
    <source>
        <dbReference type="ARBA" id="ARBA00023163"/>
    </source>
</evidence>
<feature type="domain" description="RNA polymerase sigma-70 region 2" evidence="7">
    <location>
        <begin position="42"/>
        <end position="109"/>
    </location>
</feature>
<keyword evidence="3 6" id="KW-0731">Sigma factor</keyword>
<dbReference type="PROSITE" id="PS01063">
    <property type="entry name" value="SIGMA70_ECF"/>
    <property type="match status" value="1"/>
</dbReference>
<evidence type="ECO:0000313" key="9">
    <source>
        <dbReference type="EMBL" id="SCZ79011.1"/>
    </source>
</evidence>
<dbReference type="AlphaFoldDB" id="A0A1G5RZW1"/>
<comment type="similarity">
    <text evidence="1 6">Belongs to the sigma-70 factor family. ECF subfamily.</text>
</comment>
<keyword evidence="10" id="KW-1185">Reference proteome</keyword>
<dbReference type="Pfam" id="PF04542">
    <property type="entry name" value="Sigma70_r2"/>
    <property type="match status" value="1"/>
</dbReference>
<dbReference type="GO" id="GO:0006950">
    <property type="term" value="P:response to stress"/>
    <property type="evidence" value="ECO:0007669"/>
    <property type="project" value="UniProtKB-ARBA"/>
</dbReference>
<name>A0A1G5RZW1_9FIRM</name>
<dbReference type="PANTHER" id="PTHR43133:SF8">
    <property type="entry name" value="RNA POLYMERASE SIGMA FACTOR HI_1459-RELATED"/>
    <property type="match status" value="1"/>
</dbReference>
<gene>
    <name evidence="9" type="ORF">SAMN03080599_01535</name>
</gene>
<evidence type="ECO:0000256" key="4">
    <source>
        <dbReference type="ARBA" id="ARBA00023125"/>
    </source>
</evidence>
<keyword evidence="5 6" id="KW-0804">Transcription</keyword>
<dbReference type="InterPro" id="IPR013324">
    <property type="entry name" value="RNA_pol_sigma_r3/r4-like"/>
</dbReference>
<dbReference type="InterPro" id="IPR000838">
    <property type="entry name" value="RNA_pol_sigma70_ECF_CS"/>
</dbReference>
<evidence type="ECO:0000259" key="7">
    <source>
        <dbReference type="Pfam" id="PF04542"/>
    </source>
</evidence>
<organism evidence="9 10">
    <name type="scientific">Acidaminobacter hydrogenoformans DSM 2784</name>
    <dbReference type="NCBI Taxonomy" id="1120920"/>
    <lineage>
        <taxon>Bacteria</taxon>
        <taxon>Bacillati</taxon>
        <taxon>Bacillota</taxon>
        <taxon>Clostridia</taxon>
        <taxon>Peptostreptococcales</taxon>
        <taxon>Acidaminobacteraceae</taxon>
        <taxon>Acidaminobacter</taxon>
    </lineage>
</organism>
<dbReference type="InterPro" id="IPR013249">
    <property type="entry name" value="RNA_pol_sigma70_r4_t2"/>
</dbReference>
<sequence length="197" mass="22264">MILFTFVINDNLEPQISATAGELDEGLLSRIGQGDMSAFDQLYRETERAMYTYALSLTRSHDEALDLVQESYVKVLSAAHLYQPMGKPLAWLFTIQKNLHLSHLRKSGRITPLDTADIENSSRFSYVEDPDDRLVLESALTLLNAEERQIVLLHAVTGMKHKEIAETIGINLSTTLSKYHRALKKLRAHLEERGLNA</sequence>
<dbReference type="InterPro" id="IPR013325">
    <property type="entry name" value="RNA_pol_sigma_r2"/>
</dbReference>
<proteinExistence type="inferred from homology"/>
<dbReference type="InterPro" id="IPR039425">
    <property type="entry name" value="RNA_pol_sigma-70-like"/>
</dbReference>
<dbReference type="OrthoDB" id="1918609at2"/>
<dbReference type="InterPro" id="IPR014284">
    <property type="entry name" value="RNA_pol_sigma-70_dom"/>
</dbReference>
<dbReference type="GO" id="GO:0003677">
    <property type="term" value="F:DNA binding"/>
    <property type="evidence" value="ECO:0007669"/>
    <property type="project" value="UniProtKB-KW"/>
</dbReference>
<dbReference type="RefSeq" id="WP_092590312.1">
    <property type="nucleotide sequence ID" value="NZ_FMWL01000006.1"/>
</dbReference>
<evidence type="ECO:0000256" key="3">
    <source>
        <dbReference type="ARBA" id="ARBA00023082"/>
    </source>
</evidence>
<dbReference type="CDD" id="cd06171">
    <property type="entry name" value="Sigma70_r4"/>
    <property type="match status" value="1"/>
</dbReference>
<evidence type="ECO:0000256" key="6">
    <source>
        <dbReference type="RuleBase" id="RU000716"/>
    </source>
</evidence>
<dbReference type="Gene3D" id="1.10.1740.10">
    <property type="match status" value="1"/>
</dbReference>
<dbReference type="Gene3D" id="1.10.10.10">
    <property type="entry name" value="Winged helix-like DNA-binding domain superfamily/Winged helix DNA-binding domain"/>
    <property type="match status" value="1"/>
</dbReference>
<feature type="domain" description="RNA polymerase sigma factor 70 region 4 type 2" evidence="8">
    <location>
        <begin position="135"/>
        <end position="186"/>
    </location>
</feature>
<reference evidence="9 10" key="1">
    <citation type="submission" date="2016-10" db="EMBL/GenBank/DDBJ databases">
        <authorList>
            <person name="de Groot N.N."/>
        </authorList>
    </citation>
    <scope>NUCLEOTIDE SEQUENCE [LARGE SCALE GENOMIC DNA]</scope>
    <source>
        <strain evidence="9 10">DSM 2784</strain>
    </source>
</reference>
<dbReference type="InterPro" id="IPR007627">
    <property type="entry name" value="RNA_pol_sigma70_r2"/>
</dbReference>
<evidence type="ECO:0000256" key="2">
    <source>
        <dbReference type="ARBA" id="ARBA00023015"/>
    </source>
</evidence>
<accession>A0A1G5RZW1</accession>
<keyword evidence="4 6" id="KW-0238">DNA-binding</keyword>
<evidence type="ECO:0000313" key="10">
    <source>
        <dbReference type="Proteomes" id="UP000199208"/>
    </source>
</evidence>
<dbReference type="Pfam" id="PF08281">
    <property type="entry name" value="Sigma70_r4_2"/>
    <property type="match status" value="1"/>
</dbReference>
<dbReference type="GO" id="GO:0006352">
    <property type="term" value="P:DNA-templated transcription initiation"/>
    <property type="evidence" value="ECO:0007669"/>
    <property type="project" value="InterPro"/>
</dbReference>
<evidence type="ECO:0000259" key="8">
    <source>
        <dbReference type="Pfam" id="PF08281"/>
    </source>
</evidence>
<dbReference type="EMBL" id="FMWL01000006">
    <property type="protein sequence ID" value="SCZ79011.1"/>
    <property type="molecule type" value="Genomic_DNA"/>
</dbReference>
<dbReference type="STRING" id="1120920.SAMN03080599_01535"/>
<evidence type="ECO:0000256" key="1">
    <source>
        <dbReference type="ARBA" id="ARBA00010641"/>
    </source>
</evidence>
<dbReference type="PANTHER" id="PTHR43133">
    <property type="entry name" value="RNA POLYMERASE ECF-TYPE SIGMA FACTO"/>
    <property type="match status" value="1"/>
</dbReference>
<dbReference type="SUPFAM" id="SSF88946">
    <property type="entry name" value="Sigma2 domain of RNA polymerase sigma factors"/>
    <property type="match status" value="1"/>
</dbReference>
<keyword evidence="2 6" id="KW-0805">Transcription regulation</keyword>
<dbReference type="GO" id="GO:0016987">
    <property type="term" value="F:sigma factor activity"/>
    <property type="evidence" value="ECO:0007669"/>
    <property type="project" value="UniProtKB-KW"/>
</dbReference>
<dbReference type="SUPFAM" id="SSF88659">
    <property type="entry name" value="Sigma3 and sigma4 domains of RNA polymerase sigma factors"/>
    <property type="match status" value="1"/>
</dbReference>
<protein>
    <recommendedName>
        <fullName evidence="6">RNA polymerase sigma factor</fullName>
    </recommendedName>
</protein>
<dbReference type="NCBIfam" id="TIGR02937">
    <property type="entry name" value="sigma70-ECF"/>
    <property type="match status" value="1"/>
</dbReference>